<sequence>MEENQSLDEVENEWHVVDRIVDLYSRNYTGESFVSANESGSDVTLTEGLATPLNVQRSISSSSLSASPPPLSTMPLENIGFEAPATIVAQERNNIQALKRISLDASSTSDPDLPAANIALLQHGPTSPPAASQSSAASVGTHQGFPFVDTPGHQADSALLWVPAHLHPELAPKEWRTFVQERVAEIQQRTGANGILTQSETNTASPASPISALLSVPGSSGSTGSGVIRRKSKLSREIDISDESVAGFEDGADVFQERSRAKSSEVRVSDLEWLDTYARQTRSASGSPNIPGGIVISEGNAIHAPLNRGRGLRRSQHTSRKNKRLLDSEKRLSMTSEETLSEDEKDERHEDTNLNVEQPSPLIATPPSYSVPDRGPQVTVTDGKLQLNINETDLGSLDFDTDVVIEAAKFVDSPDLAVTPDELYHEGSGSTSSSSTSSSTVSSGSIARASSFPERTYSAKPSSRDAGRRDRYRSSSPRPATPAPTSSIHRPSAVSRLTSKRLITDMLSRSSSTSSNAVSDSAESPATPFKRLTPSDMHINAVLSMPSMAAAVSGDPNGRTNELSAVPAPAPDPKTAEYHSQSAQPGPSLMQRGKALTAGFGRLFTSDKDKEKDKKEERNQDRSLGHRSNAFKVNQSAPSRSGSLPDLDKEARRRETIDLERPATPIANVDKGSSKKEKESKLSNFFGAKKKALTKSNAGRRSKNKNGEKTKHVRTSRSSSSLSSTYTDPYVGKSQSPSTPPSPSRAQMVNGNGGRPYYYSRFPLHVERAIYRLSHLKLANPRRPLCQQVLLSNFMYSYLELINQDSMYGYQQQQCPQSYQYSYPQQQFIYQQQLQQQMYMQNLQLQLHHHRQSQQMLHQRAMYSQRQHSQGSYSDEENMFAGLESSVASDRQINRSVNGTAYSVHGGSKSDNADSYWQDSDSDDDVYGTYFDPTDDDYPVAPVYDDEDIDEDEDNNVRSFKTNSSSLPGSQIYVTGETYYETISRQQQEQAQRQQYEQHAAYKSSSDDSYNYVSAQNLSHSRGPARYHSVGNHQSQGYNGYPPSSHYYETWGQAQVVGGYNRD</sequence>
<proteinExistence type="predicted"/>
<dbReference type="Proteomes" id="UP001489719">
    <property type="component" value="Unassembled WGS sequence"/>
</dbReference>
<name>A0ACC3TT67_9ASCO</name>
<protein>
    <submittedName>
        <fullName evidence="1">Uncharacterized protein</fullName>
    </submittedName>
</protein>
<reference evidence="2" key="1">
    <citation type="journal article" date="2024" name="Front. Bioeng. Biotechnol.">
        <title>Genome-scale model development and genomic sequencing of the oleaginous clade Lipomyces.</title>
        <authorList>
            <person name="Czajka J.J."/>
            <person name="Han Y."/>
            <person name="Kim J."/>
            <person name="Mondo S.J."/>
            <person name="Hofstad B.A."/>
            <person name="Robles A."/>
            <person name="Haridas S."/>
            <person name="Riley R."/>
            <person name="LaButti K."/>
            <person name="Pangilinan J."/>
            <person name="Andreopoulos W."/>
            <person name="Lipzen A."/>
            <person name="Yan J."/>
            <person name="Wang M."/>
            <person name="Ng V."/>
            <person name="Grigoriev I.V."/>
            <person name="Spatafora J.W."/>
            <person name="Magnuson J.K."/>
            <person name="Baker S.E."/>
            <person name="Pomraning K.R."/>
        </authorList>
    </citation>
    <scope>NUCLEOTIDE SEQUENCE [LARGE SCALE GENOMIC DNA]</scope>
    <source>
        <strain evidence="2">CBS 10300</strain>
    </source>
</reference>
<accession>A0ACC3TT67</accession>
<organism evidence="1 2">
    <name type="scientific">Lipomyces orientalis</name>
    <dbReference type="NCBI Taxonomy" id="1233043"/>
    <lineage>
        <taxon>Eukaryota</taxon>
        <taxon>Fungi</taxon>
        <taxon>Dikarya</taxon>
        <taxon>Ascomycota</taxon>
        <taxon>Saccharomycotina</taxon>
        <taxon>Lipomycetes</taxon>
        <taxon>Lipomycetales</taxon>
        <taxon>Lipomycetaceae</taxon>
        <taxon>Lipomyces</taxon>
    </lineage>
</organism>
<evidence type="ECO:0000313" key="2">
    <source>
        <dbReference type="Proteomes" id="UP001489719"/>
    </source>
</evidence>
<dbReference type="EMBL" id="MU970051">
    <property type="protein sequence ID" value="KAK9324339.1"/>
    <property type="molecule type" value="Genomic_DNA"/>
</dbReference>
<evidence type="ECO:0000313" key="1">
    <source>
        <dbReference type="EMBL" id="KAK9324339.1"/>
    </source>
</evidence>
<keyword evidence="2" id="KW-1185">Reference proteome</keyword>
<gene>
    <name evidence="1" type="ORF">V1517DRAFT_317833</name>
</gene>
<comment type="caution">
    <text evidence="1">The sequence shown here is derived from an EMBL/GenBank/DDBJ whole genome shotgun (WGS) entry which is preliminary data.</text>
</comment>